<dbReference type="GO" id="GO:0000381">
    <property type="term" value="P:regulation of alternative mRNA splicing, via spliceosome"/>
    <property type="evidence" value="ECO:0007669"/>
    <property type="project" value="TreeGrafter"/>
</dbReference>
<evidence type="ECO:0000313" key="3">
    <source>
        <dbReference type="EMBL" id="KAJ7769123.1"/>
    </source>
</evidence>
<evidence type="ECO:0000256" key="1">
    <source>
        <dbReference type="SAM" id="MobiDB-lite"/>
    </source>
</evidence>
<feature type="compositionally biased region" description="Low complexity" evidence="1">
    <location>
        <begin position="85"/>
        <end position="99"/>
    </location>
</feature>
<dbReference type="InterPro" id="IPR007275">
    <property type="entry name" value="YTH_domain"/>
</dbReference>
<feature type="compositionally biased region" description="Pro residues" evidence="1">
    <location>
        <begin position="675"/>
        <end position="687"/>
    </location>
</feature>
<feature type="compositionally biased region" description="Pro residues" evidence="1">
    <location>
        <begin position="269"/>
        <end position="291"/>
    </location>
</feature>
<dbReference type="CDD" id="cd21134">
    <property type="entry name" value="YTH"/>
    <property type="match status" value="1"/>
</dbReference>
<feature type="region of interest" description="Disordered" evidence="1">
    <location>
        <begin position="1"/>
        <end position="154"/>
    </location>
</feature>
<feature type="domain" description="YTH" evidence="2">
    <location>
        <begin position="541"/>
        <end position="700"/>
    </location>
</feature>
<proteinExistence type="predicted"/>
<dbReference type="Pfam" id="PF04146">
    <property type="entry name" value="YTH"/>
    <property type="match status" value="1"/>
</dbReference>
<evidence type="ECO:0000259" key="2">
    <source>
        <dbReference type="PROSITE" id="PS50882"/>
    </source>
</evidence>
<feature type="compositionally biased region" description="Low complexity" evidence="1">
    <location>
        <begin position="517"/>
        <end position="533"/>
    </location>
</feature>
<dbReference type="InterPro" id="IPR035979">
    <property type="entry name" value="RBD_domain_sf"/>
</dbReference>
<feature type="compositionally biased region" description="Basic and acidic residues" evidence="1">
    <location>
        <begin position="29"/>
        <end position="40"/>
    </location>
</feature>
<dbReference type="Gene3D" id="3.30.70.330">
    <property type="match status" value="1"/>
</dbReference>
<accession>A0AAD7NP44</accession>
<feature type="region of interest" description="Disordered" evidence="1">
    <location>
        <begin position="246"/>
        <end position="329"/>
    </location>
</feature>
<organism evidence="3 4">
    <name type="scientific">Mycena maculata</name>
    <dbReference type="NCBI Taxonomy" id="230809"/>
    <lineage>
        <taxon>Eukaryota</taxon>
        <taxon>Fungi</taxon>
        <taxon>Dikarya</taxon>
        <taxon>Basidiomycota</taxon>
        <taxon>Agaricomycotina</taxon>
        <taxon>Agaricomycetes</taxon>
        <taxon>Agaricomycetidae</taxon>
        <taxon>Agaricales</taxon>
        <taxon>Marasmiineae</taxon>
        <taxon>Mycenaceae</taxon>
        <taxon>Mycena</taxon>
    </lineage>
</organism>
<dbReference type="InterPro" id="IPR057720">
    <property type="entry name" value="RRM_YTH1"/>
</dbReference>
<dbReference type="Proteomes" id="UP001215280">
    <property type="component" value="Unassembled WGS sequence"/>
</dbReference>
<dbReference type="EMBL" id="JARJLG010000026">
    <property type="protein sequence ID" value="KAJ7769123.1"/>
    <property type="molecule type" value="Genomic_DNA"/>
</dbReference>
<feature type="compositionally biased region" description="Basic and acidic residues" evidence="1">
    <location>
        <begin position="774"/>
        <end position="793"/>
    </location>
</feature>
<dbReference type="SUPFAM" id="SSF54928">
    <property type="entry name" value="RNA-binding domain, RBD"/>
    <property type="match status" value="1"/>
</dbReference>
<dbReference type="PANTHER" id="PTHR12357">
    <property type="entry name" value="YTH YT521-B HOMOLOGY DOMAIN-CONTAINING"/>
    <property type="match status" value="1"/>
</dbReference>
<feature type="region of interest" description="Disordered" evidence="1">
    <location>
        <begin position="741"/>
        <end position="794"/>
    </location>
</feature>
<dbReference type="GO" id="GO:0003729">
    <property type="term" value="F:mRNA binding"/>
    <property type="evidence" value="ECO:0007669"/>
    <property type="project" value="TreeGrafter"/>
</dbReference>
<comment type="caution">
    <text evidence="3">The sequence shown here is derived from an EMBL/GenBank/DDBJ whole genome shotgun (WGS) entry which is preliminary data.</text>
</comment>
<feature type="region of interest" description="Disordered" evidence="1">
    <location>
        <begin position="857"/>
        <end position="883"/>
    </location>
</feature>
<feature type="region of interest" description="Disordered" evidence="1">
    <location>
        <begin position="442"/>
        <end position="533"/>
    </location>
</feature>
<dbReference type="Pfam" id="PF25701">
    <property type="entry name" value="RRM_YTH1"/>
    <property type="match status" value="1"/>
</dbReference>
<dbReference type="Gene3D" id="3.10.590.10">
    <property type="entry name" value="ph1033 like domains"/>
    <property type="match status" value="2"/>
</dbReference>
<reference evidence="3" key="1">
    <citation type="submission" date="2023-03" db="EMBL/GenBank/DDBJ databases">
        <title>Massive genome expansion in bonnet fungi (Mycena s.s.) driven by repeated elements and novel gene families across ecological guilds.</title>
        <authorList>
            <consortium name="Lawrence Berkeley National Laboratory"/>
            <person name="Harder C.B."/>
            <person name="Miyauchi S."/>
            <person name="Viragh M."/>
            <person name="Kuo A."/>
            <person name="Thoen E."/>
            <person name="Andreopoulos B."/>
            <person name="Lu D."/>
            <person name="Skrede I."/>
            <person name="Drula E."/>
            <person name="Henrissat B."/>
            <person name="Morin E."/>
            <person name="Kohler A."/>
            <person name="Barry K."/>
            <person name="LaButti K."/>
            <person name="Morin E."/>
            <person name="Salamov A."/>
            <person name="Lipzen A."/>
            <person name="Mereny Z."/>
            <person name="Hegedus B."/>
            <person name="Baldrian P."/>
            <person name="Stursova M."/>
            <person name="Weitz H."/>
            <person name="Taylor A."/>
            <person name="Grigoriev I.V."/>
            <person name="Nagy L.G."/>
            <person name="Martin F."/>
            <person name="Kauserud H."/>
        </authorList>
    </citation>
    <scope>NUCLEOTIDE SEQUENCE</scope>
    <source>
        <strain evidence="3">CBHHK188m</strain>
    </source>
</reference>
<feature type="region of interest" description="Disordered" evidence="1">
    <location>
        <begin position="607"/>
        <end position="652"/>
    </location>
</feature>
<feature type="region of interest" description="Disordered" evidence="1">
    <location>
        <begin position="664"/>
        <end position="704"/>
    </location>
</feature>
<keyword evidence="4" id="KW-1185">Reference proteome</keyword>
<dbReference type="InterPro" id="IPR012677">
    <property type="entry name" value="Nucleotide-bd_a/b_plait_sf"/>
</dbReference>
<dbReference type="GO" id="GO:0005654">
    <property type="term" value="C:nucleoplasm"/>
    <property type="evidence" value="ECO:0007669"/>
    <property type="project" value="TreeGrafter"/>
</dbReference>
<dbReference type="AlphaFoldDB" id="A0AAD7NP44"/>
<dbReference type="InterPro" id="IPR045168">
    <property type="entry name" value="YTH_prot"/>
</dbReference>
<feature type="compositionally biased region" description="Basic and acidic residues" evidence="1">
    <location>
        <begin position="461"/>
        <end position="472"/>
    </location>
</feature>
<feature type="domain" description="YTH" evidence="2">
    <location>
        <begin position="706"/>
        <end position="847"/>
    </location>
</feature>
<name>A0AAD7NP44_9AGAR</name>
<dbReference type="GO" id="GO:0000398">
    <property type="term" value="P:mRNA splicing, via spliceosome"/>
    <property type="evidence" value="ECO:0007669"/>
    <property type="project" value="TreeGrafter"/>
</dbReference>
<feature type="compositionally biased region" description="Gly residues" evidence="1">
    <location>
        <begin position="873"/>
        <end position="883"/>
    </location>
</feature>
<feature type="compositionally biased region" description="Polar residues" evidence="1">
    <location>
        <begin position="612"/>
        <end position="623"/>
    </location>
</feature>
<feature type="compositionally biased region" description="Low complexity" evidence="1">
    <location>
        <begin position="477"/>
        <end position="491"/>
    </location>
</feature>
<evidence type="ECO:0000313" key="4">
    <source>
        <dbReference type="Proteomes" id="UP001215280"/>
    </source>
</evidence>
<dbReference type="GO" id="GO:1990247">
    <property type="term" value="F:N6-methyladenosine-containing RNA reader activity"/>
    <property type="evidence" value="ECO:0007669"/>
    <property type="project" value="TreeGrafter"/>
</dbReference>
<feature type="compositionally biased region" description="Low complexity" evidence="1">
    <location>
        <begin position="292"/>
        <end position="312"/>
    </location>
</feature>
<protein>
    <submittedName>
        <fullName evidence="3">YT521-B-like domain-containing protein</fullName>
    </submittedName>
</protein>
<gene>
    <name evidence="3" type="ORF">DFH07DRAFT_880538</name>
</gene>
<dbReference type="PROSITE" id="PS50882">
    <property type="entry name" value="YTH"/>
    <property type="match status" value="2"/>
</dbReference>
<sequence>MVSPKVSIPTITDSPYESPATPKPSQPHLTREDPIDRTSDPKPVYAFTPLLGEKESSLKGSSGGGDAYMSAHGRGGSDQPRAGSSRRQSTQSQSSQQQQPRHYPSLNVPPESPQGYHAPLYNNTSQYAPPRSGYPGQYMMSPHPPHNMAHSPSPPYAYQPFMEQPQSIHAGFPTIASYAPYAQETPAYGATRYPSPMSPGYPNYPPQPMYTQPVYTQTSPYQYQHTQHHSPGGQEGDQGTWWYVPSQQQQQQQQPPPGYDPAGRSSYPFYPPQSPHPDSPQQPHSTYPPSPTYARPSSPSSSSAPSPNPGRESGSGGGGRPLVRRAYHPNPPAHRSEWVMWAGNVPSDAGHDELWRFFTQPPDVGTSASSSSSSSVDSDVVGASGVMSIFLISRSSCAFINYETEATLQAAIARFNGMPLRPADPRCARLVCRVRRKDDDLRAGVGGQRGMGLHRGWVKAKARESPAERTTDEEPGSSSESASTRLSALSVSDDDPHPVSPSDDPPTRGGRPPPRPVDSNSSGSHASGSTSSSLLTRHFPQRFFILKSLTRDDLDLSVRTGVWATQRHNEGVLDRAFRTAQDVFLIFSVNKSGEFYGYARMAGPVGHAESGSRVTWTARSPSGATGGLSPPTARPPLDATTSNPVPLQDDDASAWHAAPRSPLLSDSHLVDHSPAPFPTPSATPLRPPDVQSAPPVLGKPHRAISGENPVLKKYSLDARMALASREAIELDEAAPFRAMRAAPEAEAADAAHEQPVSKGSTSGLKSVAEEPDAREEGGERAEGEQAPGTREESWGQDFKLQWLCMERLPFQRTRHIRNPWNHDREVKVSRDGTELEPGVGQALLEEWRLFLAAEGAAGQTPLSETGSGRAGSRAGGGGGTSRS</sequence>
<dbReference type="PANTHER" id="PTHR12357:SF3">
    <property type="entry name" value="YTH DOMAIN-CONTAINING PROTEIN 1"/>
    <property type="match status" value="1"/>
</dbReference>